<evidence type="ECO:0000259" key="1">
    <source>
        <dbReference type="PROSITE" id="PS50042"/>
    </source>
</evidence>
<sequence>MPDTVALLRGVAIFQDLDDGELARVAEVCRTKEFVSGEYIFKEGEAGNRLYLIFEGEVRISRVVPGSGEEALAVLKPGALFGEMSVFDRSERSTDAISNGGTKVLTISRSDFELLLDFNRELAYKVLWSCVRLLSGRLRATNDSLRSFLAMSMF</sequence>
<dbReference type="EMBL" id="CP130612">
    <property type="protein sequence ID" value="WKW13095.1"/>
    <property type="molecule type" value="Genomic_DNA"/>
</dbReference>
<name>A0AA49Q8P7_9BACT</name>
<dbReference type="Pfam" id="PF00027">
    <property type="entry name" value="cNMP_binding"/>
    <property type="match status" value="1"/>
</dbReference>
<dbReference type="CDD" id="cd00038">
    <property type="entry name" value="CAP_ED"/>
    <property type="match status" value="1"/>
</dbReference>
<dbReference type="EMBL" id="CP130613">
    <property type="protein sequence ID" value="WKW16001.1"/>
    <property type="molecule type" value="Genomic_DNA"/>
</dbReference>
<dbReference type="SUPFAM" id="SSF51206">
    <property type="entry name" value="cAMP-binding domain-like"/>
    <property type="match status" value="1"/>
</dbReference>
<dbReference type="Gene3D" id="2.60.120.10">
    <property type="entry name" value="Jelly Rolls"/>
    <property type="match status" value="1"/>
</dbReference>
<dbReference type="RefSeq" id="WP_367885957.1">
    <property type="nucleotide sequence ID" value="NZ_CP130612.1"/>
</dbReference>
<accession>A0AA49Q6G6</accession>
<evidence type="ECO:0000313" key="2">
    <source>
        <dbReference type="EMBL" id="WKW13095.1"/>
    </source>
</evidence>
<feature type="domain" description="Cyclic nucleotide-binding" evidence="1">
    <location>
        <begin position="13"/>
        <end position="116"/>
    </location>
</feature>
<keyword evidence="4" id="KW-1185">Reference proteome</keyword>
<evidence type="ECO:0000313" key="3">
    <source>
        <dbReference type="EMBL" id="WKW16001.1"/>
    </source>
</evidence>
<dbReference type="KEGG" id="pspc:Strain318_002409"/>
<accession>A0AA49Q8P7</accession>
<evidence type="ECO:0000313" key="4">
    <source>
        <dbReference type="Proteomes" id="UP001229955"/>
    </source>
</evidence>
<dbReference type="InterPro" id="IPR018490">
    <property type="entry name" value="cNMP-bd_dom_sf"/>
</dbReference>
<protein>
    <submittedName>
        <fullName evidence="3">Cyclic nucleotide-binding domain-containing protein</fullName>
    </submittedName>
</protein>
<dbReference type="PANTHER" id="PTHR23011:SF28">
    <property type="entry name" value="CYCLIC NUCLEOTIDE-BINDING DOMAIN CONTAINING PROTEIN"/>
    <property type="match status" value="1"/>
</dbReference>
<dbReference type="AlphaFoldDB" id="A0AA49Q8P7"/>
<dbReference type="InterPro" id="IPR000595">
    <property type="entry name" value="cNMP-bd_dom"/>
</dbReference>
<organism evidence="3 4">
    <name type="scientific">Pseudogemmatithrix spongiicola</name>
    <dbReference type="NCBI Taxonomy" id="3062599"/>
    <lineage>
        <taxon>Bacteria</taxon>
        <taxon>Pseudomonadati</taxon>
        <taxon>Gemmatimonadota</taxon>
        <taxon>Gemmatimonadia</taxon>
        <taxon>Gemmatimonadales</taxon>
        <taxon>Gemmatimonadaceae</taxon>
        <taxon>Pseudogemmatithrix</taxon>
    </lineage>
</organism>
<dbReference type="SMART" id="SM00100">
    <property type="entry name" value="cNMP"/>
    <property type="match status" value="1"/>
</dbReference>
<proteinExistence type="predicted"/>
<reference evidence="3" key="1">
    <citation type="submission" date="2023-07" db="EMBL/GenBank/DDBJ databases">
        <authorList>
            <person name="Haufschild T."/>
            <person name="Kallscheuer N."/>
            <person name="Hammer J."/>
            <person name="Kohn T."/>
            <person name="Kabuu M."/>
            <person name="Jogler M."/>
            <person name="Wohfarth N."/>
            <person name="Heuer A."/>
            <person name="Rohde M."/>
            <person name="van Teeseling M.C.F."/>
            <person name="Jogler C."/>
        </authorList>
    </citation>
    <scope>NUCLEOTIDE SEQUENCE</scope>
    <source>
        <strain evidence="2">Strain 138</strain>
        <strain evidence="3">Strain 318</strain>
    </source>
</reference>
<dbReference type="Proteomes" id="UP001229955">
    <property type="component" value="Chromosome"/>
</dbReference>
<dbReference type="PROSITE" id="PS50042">
    <property type="entry name" value="CNMP_BINDING_3"/>
    <property type="match status" value="1"/>
</dbReference>
<dbReference type="PANTHER" id="PTHR23011">
    <property type="entry name" value="CYCLIC NUCLEOTIDE-BINDING DOMAIN CONTAINING PROTEIN"/>
    <property type="match status" value="1"/>
</dbReference>
<gene>
    <name evidence="2" type="ORF">Strain138_002410</name>
    <name evidence="3" type="ORF">Strain318_002409</name>
</gene>
<dbReference type="InterPro" id="IPR014710">
    <property type="entry name" value="RmlC-like_jellyroll"/>
</dbReference>